<accession>A0A6P8EJY1</accession>
<dbReference type="PANTHER" id="PTHR47967">
    <property type="entry name" value="OS07G0603500 PROTEIN-RELATED"/>
    <property type="match status" value="1"/>
</dbReference>
<keyword evidence="8" id="KW-1185">Reference proteome</keyword>
<evidence type="ECO:0000256" key="3">
    <source>
        <dbReference type="ARBA" id="ARBA00022750"/>
    </source>
</evidence>
<proteinExistence type="inferred from homology"/>
<evidence type="ECO:0000256" key="5">
    <source>
        <dbReference type="ARBA" id="ARBA00023180"/>
    </source>
</evidence>
<comment type="similarity">
    <text evidence="1">Belongs to the peptidase A1 family.</text>
</comment>
<dbReference type="InterPro" id="IPR034161">
    <property type="entry name" value="Pepsin-like_plant"/>
</dbReference>
<evidence type="ECO:0000256" key="4">
    <source>
        <dbReference type="ARBA" id="ARBA00022801"/>
    </source>
</evidence>
<dbReference type="RefSeq" id="XP_031405651.1">
    <property type="nucleotide sequence ID" value="XM_031549791.1"/>
</dbReference>
<reference evidence="8" key="1">
    <citation type="journal article" date="2020" name="Plant Biotechnol. J.">
        <title>The pomegranate (Punica granatum L.) draft genome dissects genetic divergence between soft- and hard-seeded cultivars.</title>
        <authorList>
            <person name="Luo X."/>
            <person name="Li H."/>
            <person name="Wu Z."/>
            <person name="Yao W."/>
            <person name="Zhao P."/>
            <person name="Cao D."/>
            <person name="Yu H."/>
            <person name="Li K."/>
            <person name="Poudel K."/>
            <person name="Zhao D."/>
            <person name="Zhang F."/>
            <person name="Xia X."/>
            <person name="Chen L."/>
            <person name="Wang Q."/>
            <person name="Jing D."/>
            <person name="Cao S."/>
        </authorList>
    </citation>
    <scope>NUCLEOTIDE SEQUENCE [LARGE SCALE GENOMIC DNA]</scope>
    <source>
        <strain evidence="8">cv. Tunisia</strain>
    </source>
</reference>
<keyword evidence="5" id="KW-0325">Glycoprotein</keyword>
<dbReference type="GO" id="GO:0004190">
    <property type="term" value="F:aspartic-type endopeptidase activity"/>
    <property type="evidence" value="ECO:0007669"/>
    <property type="project" value="UniProtKB-KW"/>
</dbReference>
<reference evidence="9" key="2">
    <citation type="submission" date="2025-08" db="UniProtKB">
        <authorList>
            <consortium name="RefSeq"/>
        </authorList>
    </citation>
    <scope>IDENTIFICATION</scope>
    <source>
        <tissue evidence="9">Leaf</tissue>
    </source>
</reference>
<organism evidence="8 9">
    <name type="scientific">Punica granatum</name>
    <name type="common">Pomegranate</name>
    <dbReference type="NCBI Taxonomy" id="22663"/>
    <lineage>
        <taxon>Eukaryota</taxon>
        <taxon>Viridiplantae</taxon>
        <taxon>Streptophyta</taxon>
        <taxon>Embryophyta</taxon>
        <taxon>Tracheophyta</taxon>
        <taxon>Spermatophyta</taxon>
        <taxon>Magnoliopsida</taxon>
        <taxon>eudicotyledons</taxon>
        <taxon>Gunneridae</taxon>
        <taxon>Pentapetalae</taxon>
        <taxon>rosids</taxon>
        <taxon>malvids</taxon>
        <taxon>Myrtales</taxon>
        <taxon>Lythraceae</taxon>
        <taxon>Punica</taxon>
    </lineage>
</organism>
<dbReference type="Pfam" id="PF14543">
    <property type="entry name" value="TAXi_N"/>
    <property type="match status" value="1"/>
</dbReference>
<dbReference type="PROSITE" id="PS51767">
    <property type="entry name" value="PEPTIDASE_A1"/>
    <property type="match status" value="1"/>
</dbReference>
<protein>
    <submittedName>
        <fullName evidence="9">Aspartic proteinase nepenthesin-1-like</fullName>
    </submittedName>
</protein>
<dbReference type="PANTHER" id="PTHR47967:SF23">
    <property type="entry name" value="OS04G0448300 PROTEIN"/>
    <property type="match status" value="1"/>
</dbReference>
<evidence type="ECO:0000259" key="7">
    <source>
        <dbReference type="PROSITE" id="PS51767"/>
    </source>
</evidence>
<dbReference type="Proteomes" id="UP000515151">
    <property type="component" value="Chromosome 7"/>
</dbReference>
<dbReference type="InterPro" id="IPR021109">
    <property type="entry name" value="Peptidase_aspartic_dom_sf"/>
</dbReference>
<dbReference type="CDD" id="cd05476">
    <property type="entry name" value="pepsin_A_like_plant"/>
    <property type="match status" value="1"/>
</dbReference>
<keyword evidence="6" id="KW-0732">Signal</keyword>
<dbReference type="AlphaFoldDB" id="A0A6P8EJY1"/>
<dbReference type="InterPro" id="IPR032861">
    <property type="entry name" value="TAXi_N"/>
</dbReference>
<dbReference type="InterPro" id="IPR033121">
    <property type="entry name" value="PEPTIDASE_A1"/>
</dbReference>
<feature type="chain" id="PRO_5027611389" evidence="6">
    <location>
        <begin position="24"/>
        <end position="460"/>
    </location>
</feature>
<evidence type="ECO:0000256" key="1">
    <source>
        <dbReference type="ARBA" id="ARBA00007447"/>
    </source>
</evidence>
<dbReference type="SUPFAM" id="SSF50630">
    <property type="entry name" value="Acid proteases"/>
    <property type="match status" value="1"/>
</dbReference>
<dbReference type="InterPro" id="IPR032799">
    <property type="entry name" value="TAXi_C"/>
</dbReference>
<gene>
    <name evidence="9" type="primary">LOC116214376</name>
</gene>
<keyword evidence="4" id="KW-0378">Hydrolase</keyword>
<sequence>MGQALVVFIFLSILSSFPMATNGLTIKLMRRDQVDLNLVPENLSIAEKHQIYADLAHSRALRFSEQAVMLNFMKSVNPFLNRSMGDRIWNDTISPKLSQLLDSMFVVPFTIGSQRYSTYLLFDTGSPFTWVQCHGCLNCFKIRGGPFDPRRSTTYRTLPFDSPLCQKQLRIRDSCGFRISYPTSSVEGITSLENVLFTTTAGPPMTVPNLVLGCATSAPGVTFGNNDGPHNPISGIFGIAMGLFRDSFMVITQYITKWKFSYCLPSWNAGHIQSNLLFGDDVKPLPRSAQTTPLQTVQYYLNCYDISVAGKRLNLDRALFRVRPDGTGGFIMDTGTAPTCLVAPAYDKVKEAIVLSLGRHMRPGTPVRPYDLCYSWPLPRIPQLPSLTFHFQNADLEIDFWNVFQTVQVSRGRKSVCMIMHRADIRAPNLLGAVQQANYRFVHNLRDQTLSFYPETCRGN</sequence>
<keyword evidence="3" id="KW-0064">Aspartyl protease</keyword>
<evidence type="ECO:0000313" key="8">
    <source>
        <dbReference type="Proteomes" id="UP000515151"/>
    </source>
</evidence>
<dbReference type="GeneID" id="116214376"/>
<feature type="domain" description="Peptidase A1" evidence="7">
    <location>
        <begin position="105"/>
        <end position="453"/>
    </location>
</feature>
<name>A0A6P8EJY1_PUNGR</name>
<dbReference type="Gene3D" id="2.40.70.10">
    <property type="entry name" value="Acid Proteases"/>
    <property type="match status" value="2"/>
</dbReference>
<feature type="signal peptide" evidence="6">
    <location>
        <begin position="1"/>
        <end position="23"/>
    </location>
</feature>
<dbReference type="GO" id="GO:0005576">
    <property type="term" value="C:extracellular region"/>
    <property type="evidence" value="ECO:0007669"/>
    <property type="project" value="TreeGrafter"/>
</dbReference>
<dbReference type="GO" id="GO:0006508">
    <property type="term" value="P:proteolysis"/>
    <property type="evidence" value="ECO:0007669"/>
    <property type="project" value="UniProtKB-KW"/>
</dbReference>
<keyword evidence="2" id="KW-0645">Protease</keyword>
<dbReference type="OrthoDB" id="1072226at2759"/>
<evidence type="ECO:0000313" key="9">
    <source>
        <dbReference type="RefSeq" id="XP_031405651.1"/>
    </source>
</evidence>
<evidence type="ECO:0000256" key="2">
    <source>
        <dbReference type="ARBA" id="ARBA00022670"/>
    </source>
</evidence>
<evidence type="ECO:0000256" key="6">
    <source>
        <dbReference type="SAM" id="SignalP"/>
    </source>
</evidence>
<dbReference type="InterPro" id="IPR051708">
    <property type="entry name" value="Plant_Aspart_Prot_A1"/>
</dbReference>
<dbReference type="Pfam" id="PF14541">
    <property type="entry name" value="TAXi_C"/>
    <property type="match status" value="1"/>
</dbReference>